<accession>A0AAD2CVZ5</accession>
<dbReference type="AlphaFoldDB" id="A0AAD2CVZ5"/>
<comment type="caution">
    <text evidence="1">The sequence shown here is derived from an EMBL/GenBank/DDBJ whole genome shotgun (WGS) entry which is preliminary data.</text>
</comment>
<dbReference type="Proteomes" id="UP001295684">
    <property type="component" value="Unassembled WGS sequence"/>
</dbReference>
<name>A0AAD2CVZ5_EUPCR</name>
<evidence type="ECO:0000313" key="2">
    <source>
        <dbReference type="Proteomes" id="UP001295684"/>
    </source>
</evidence>
<proteinExistence type="predicted"/>
<reference evidence="1" key="1">
    <citation type="submission" date="2023-07" db="EMBL/GenBank/DDBJ databases">
        <authorList>
            <consortium name="AG Swart"/>
            <person name="Singh M."/>
            <person name="Singh A."/>
            <person name="Seah K."/>
            <person name="Emmerich C."/>
        </authorList>
    </citation>
    <scope>NUCLEOTIDE SEQUENCE</scope>
    <source>
        <strain evidence="1">DP1</strain>
    </source>
</reference>
<protein>
    <submittedName>
        <fullName evidence="1">Uncharacterized protein</fullName>
    </submittedName>
</protein>
<evidence type="ECO:0000313" key="1">
    <source>
        <dbReference type="EMBL" id="CAI2373011.1"/>
    </source>
</evidence>
<organism evidence="1 2">
    <name type="scientific">Euplotes crassus</name>
    <dbReference type="NCBI Taxonomy" id="5936"/>
    <lineage>
        <taxon>Eukaryota</taxon>
        <taxon>Sar</taxon>
        <taxon>Alveolata</taxon>
        <taxon>Ciliophora</taxon>
        <taxon>Intramacronucleata</taxon>
        <taxon>Spirotrichea</taxon>
        <taxon>Hypotrichia</taxon>
        <taxon>Euplotida</taxon>
        <taxon>Euplotidae</taxon>
        <taxon>Moneuplotes</taxon>
    </lineage>
</organism>
<dbReference type="EMBL" id="CAMPGE010014335">
    <property type="protein sequence ID" value="CAI2373011.1"/>
    <property type="molecule type" value="Genomic_DNA"/>
</dbReference>
<gene>
    <name evidence="1" type="ORF">ECRASSUSDP1_LOCUS14348</name>
</gene>
<sequence length="301" mass="34993">MDHTTINPEDRLFDQTSLDFDQSNFIEIPEEGLLNFLKDLYEPLDTTPLLPSIQMEEGEVDAEIFSQGYQPSSLFDENPTLVTEVKKSSEDSSPTEVLDETKRSPLCSMKNTRPDIENRKVLRLVKKFFYQLFLYHNDKLQNRRFTNVPSGETLQALEQFSTVYLSQTPTESMAEFLFKFLNLNSSDACQLDSQAAKDGRKGFECSHRYRSLNFQRLCKSEHFRYLVTCFIELRNTPMPSVVVLHKGWAWENQYHIGVKKLEMVLSRLLYKELSESIENSLNKVYQHCMKMPITSCSDSNQ</sequence>
<keyword evidence="2" id="KW-1185">Reference proteome</keyword>